<dbReference type="GO" id="GO:0005741">
    <property type="term" value="C:mitochondrial outer membrane"/>
    <property type="evidence" value="ECO:0007669"/>
    <property type="project" value="TreeGrafter"/>
</dbReference>
<gene>
    <name evidence="12" type="ORF">LSAA_12807</name>
</gene>
<evidence type="ECO:0000256" key="4">
    <source>
        <dbReference type="ARBA" id="ARBA00022714"/>
    </source>
</evidence>
<keyword evidence="10" id="KW-0256">Endoplasmic reticulum</keyword>
<dbReference type="InterPro" id="IPR042216">
    <property type="entry name" value="MitoNEET_CISD"/>
</dbReference>
<dbReference type="Gene3D" id="3.40.5.90">
    <property type="entry name" value="CDGSH iron-sulfur domain, mitoNEET-type"/>
    <property type="match status" value="1"/>
</dbReference>
<reference evidence="12" key="1">
    <citation type="submission" date="2021-02" db="EMBL/GenBank/DDBJ databases">
        <authorList>
            <person name="Bekaert M."/>
        </authorList>
    </citation>
    <scope>NUCLEOTIDE SEQUENCE</scope>
    <source>
        <strain evidence="12">IoA-00</strain>
    </source>
</reference>
<accession>A0A7R8D1L1</accession>
<evidence type="ECO:0000256" key="3">
    <source>
        <dbReference type="ARBA" id="ARBA00022692"/>
    </source>
</evidence>
<keyword evidence="3" id="KW-0812">Transmembrane</keyword>
<dbReference type="PANTHER" id="PTHR13680:SF5">
    <property type="entry name" value="CDGSH IRON-SULFUR DOMAIN-CONTAINING PROTEIN 1"/>
    <property type="match status" value="1"/>
</dbReference>
<keyword evidence="8 10" id="KW-0411">Iron-sulfur</keyword>
<keyword evidence="5 10" id="KW-0479">Metal-binding</keyword>
<comment type="cofactor">
    <cofactor evidence="10">
        <name>[2Fe-2S] cluster</name>
        <dbReference type="ChEBI" id="CHEBI:190135"/>
    </cofactor>
    <text evidence="10">Binds 1 [2Fe-2S] cluster.</text>
</comment>
<dbReference type="GO" id="GO:0005789">
    <property type="term" value="C:endoplasmic reticulum membrane"/>
    <property type="evidence" value="ECO:0007669"/>
    <property type="project" value="UniProtKB-SubCell"/>
</dbReference>
<name>A0A7R8D1L1_LEPSM</name>
<evidence type="ECO:0000256" key="2">
    <source>
        <dbReference type="ARBA" id="ARBA00008624"/>
    </source>
</evidence>
<evidence type="ECO:0000256" key="7">
    <source>
        <dbReference type="ARBA" id="ARBA00023004"/>
    </source>
</evidence>
<keyword evidence="7 10" id="KW-0408">Iron</keyword>
<keyword evidence="4 10" id="KW-0001">2Fe-2S</keyword>
<comment type="subcellular location">
    <subcellularLocation>
        <location evidence="10">Endoplasmic reticulum membrane</location>
        <topology evidence="10">Single-pass membrane protein</topology>
    </subcellularLocation>
    <subcellularLocation>
        <location evidence="1">Membrane</location>
        <topology evidence="1">Single-pass membrane protein</topology>
    </subcellularLocation>
</comment>
<evidence type="ECO:0000256" key="6">
    <source>
        <dbReference type="ARBA" id="ARBA00022989"/>
    </source>
</evidence>
<evidence type="ECO:0000256" key="1">
    <source>
        <dbReference type="ARBA" id="ARBA00004167"/>
    </source>
</evidence>
<dbReference type="SMART" id="SM00704">
    <property type="entry name" value="ZnF_CDGSH"/>
    <property type="match status" value="1"/>
</dbReference>
<keyword evidence="13" id="KW-1185">Reference proteome</keyword>
<protein>
    <recommendedName>
        <fullName evidence="10">CDGSH iron-sulfur domain-containing protein 2 homologue</fullName>
    </recommendedName>
</protein>
<dbReference type="Pfam" id="PF10660">
    <property type="entry name" value="MitoNEET_N"/>
    <property type="match status" value="1"/>
</dbReference>
<dbReference type="Proteomes" id="UP000675881">
    <property type="component" value="Chromosome 7"/>
</dbReference>
<dbReference type="GO" id="GO:0051537">
    <property type="term" value="F:2 iron, 2 sulfur cluster binding"/>
    <property type="evidence" value="ECO:0007669"/>
    <property type="project" value="UniProtKB-UniRule"/>
</dbReference>
<comment type="similarity">
    <text evidence="2 10">Belongs to the CISD protein family. CISD2 subfamily.</text>
</comment>
<dbReference type="AlphaFoldDB" id="A0A7R8D1L1"/>
<dbReference type="GO" id="GO:0010506">
    <property type="term" value="P:regulation of autophagy"/>
    <property type="evidence" value="ECO:0007669"/>
    <property type="project" value="UniProtKB-UniRule"/>
</dbReference>
<dbReference type="InterPro" id="IPR045131">
    <property type="entry name" value="CISD1/2"/>
</dbReference>
<evidence type="ECO:0000256" key="8">
    <source>
        <dbReference type="ARBA" id="ARBA00023014"/>
    </source>
</evidence>
<organism evidence="12 13">
    <name type="scientific">Lepeophtheirus salmonis</name>
    <name type="common">Salmon louse</name>
    <name type="synonym">Caligus salmonis</name>
    <dbReference type="NCBI Taxonomy" id="72036"/>
    <lineage>
        <taxon>Eukaryota</taxon>
        <taxon>Metazoa</taxon>
        <taxon>Ecdysozoa</taxon>
        <taxon>Arthropoda</taxon>
        <taxon>Crustacea</taxon>
        <taxon>Multicrustacea</taxon>
        <taxon>Hexanauplia</taxon>
        <taxon>Copepoda</taxon>
        <taxon>Siphonostomatoida</taxon>
        <taxon>Caligidae</taxon>
        <taxon>Lepeophtheirus</taxon>
    </lineage>
</organism>
<keyword evidence="6" id="KW-1133">Transmembrane helix</keyword>
<proteinExistence type="inferred from homology"/>
<dbReference type="OrthoDB" id="449252at2759"/>
<dbReference type="InterPro" id="IPR019610">
    <property type="entry name" value="FeS-contain_mitoNEET_N"/>
</dbReference>
<dbReference type="PANTHER" id="PTHR13680">
    <property type="entry name" value="CDGSH IRON-SULFUR DOMAIN-CONTAINING PROTEIN 1"/>
    <property type="match status" value="1"/>
</dbReference>
<keyword evidence="9" id="KW-0472">Membrane</keyword>
<evidence type="ECO:0000256" key="5">
    <source>
        <dbReference type="ARBA" id="ARBA00022723"/>
    </source>
</evidence>
<sequence length="179" mass="20318">MCMKYVKYDPPSRDCRDRVTRTLKNVDSVKDSLPKYFHSLPIPDPSGGWFSLGIKDWIRLVPIGLTVGRLSFLTAHSVLCCPAIALYIESKFGECCLRKAQYKVNKSIKLDSNKVVDSIDIEDIGDKSVVRRCWKSKKFPYCDVAHSKHSETTVIILGLLLCKRKSRNKLNILVLQSVV</sequence>
<evidence type="ECO:0000259" key="11">
    <source>
        <dbReference type="SMART" id="SM00704"/>
    </source>
</evidence>
<feature type="domain" description="Iron-binding zinc finger CDGSH type" evidence="11">
    <location>
        <begin position="114"/>
        <end position="152"/>
    </location>
</feature>
<dbReference type="EMBL" id="HG994586">
    <property type="protein sequence ID" value="CAF2992396.1"/>
    <property type="molecule type" value="Genomic_DNA"/>
</dbReference>
<evidence type="ECO:0000256" key="9">
    <source>
        <dbReference type="ARBA" id="ARBA00023136"/>
    </source>
</evidence>
<evidence type="ECO:0000313" key="13">
    <source>
        <dbReference type="Proteomes" id="UP000675881"/>
    </source>
</evidence>
<dbReference type="GO" id="GO:0046872">
    <property type="term" value="F:metal ion binding"/>
    <property type="evidence" value="ECO:0007669"/>
    <property type="project" value="UniProtKB-UniRule"/>
</dbReference>
<dbReference type="InterPro" id="IPR018967">
    <property type="entry name" value="FeS-contain_CDGSH-typ"/>
</dbReference>
<evidence type="ECO:0000313" key="12">
    <source>
        <dbReference type="EMBL" id="CAF2992396.1"/>
    </source>
</evidence>
<evidence type="ECO:0000256" key="10">
    <source>
        <dbReference type="RuleBase" id="RU369084"/>
    </source>
</evidence>